<keyword evidence="9" id="KW-1185">Reference proteome</keyword>
<feature type="domain" description="ABC transporter" evidence="7">
    <location>
        <begin position="22"/>
        <end position="265"/>
    </location>
</feature>
<sequence length="392" mass="42670">MMQTLKTRTAGAGAHEGTAPVVRLREVAKRFRRADGTVANAIDGVTLDVMPGEFVVLLGPSGCGKTTLLRTIAGLERADEGEIDIHGATVFSHERRIELPPEKRNLSMIFQSYALWPHLTVFDNVAYPLRSRRQRYSKAEIAEKVNRVLELVGVGELGRQFPGQMSGGQQQRVALARALVDGGDLVLFDEPLSNVDAKVRETLRRELLEMQRTLGFAAVYVTHDQHEAMELAHRVAVMGAGRVRQLGPPTEVYSAPTSRYVANFIGTTNEIPATVQALEGETVVLDTPAGQARGIRASDGLTVGDRVVACFRPEYGIVDERREDGNVWDGIVERVLFLGATSETVVRLGGTDQRVRVTTLGEPAHRDGDDITLFVPAARLRVLAEGSTGVSA</sequence>
<keyword evidence="4 8" id="KW-0067">ATP-binding</keyword>
<dbReference type="Pfam" id="PF08402">
    <property type="entry name" value="TOBE_2"/>
    <property type="match status" value="1"/>
</dbReference>
<dbReference type="SUPFAM" id="SSF50331">
    <property type="entry name" value="MOP-like"/>
    <property type="match status" value="1"/>
</dbReference>
<dbReference type="InterPro" id="IPR027417">
    <property type="entry name" value="P-loop_NTPase"/>
</dbReference>
<dbReference type="InterPro" id="IPR008995">
    <property type="entry name" value="Mo/tungstate-bd_C_term_dom"/>
</dbReference>
<evidence type="ECO:0000256" key="3">
    <source>
        <dbReference type="ARBA" id="ARBA00022741"/>
    </source>
</evidence>
<keyword evidence="5" id="KW-1278">Translocase</keyword>
<evidence type="ECO:0000313" key="8">
    <source>
        <dbReference type="EMBL" id="QEW04564.1"/>
    </source>
</evidence>
<keyword evidence="2" id="KW-1003">Cell membrane</keyword>
<dbReference type="PROSITE" id="PS50893">
    <property type="entry name" value="ABC_TRANSPORTER_2"/>
    <property type="match status" value="1"/>
</dbReference>
<reference evidence="9" key="1">
    <citation type="submission" date="2019-09" db="EMBL/GenBank/DDBJ databases">
        <title>Mumia zhuanghuii sp. nov. isolated from the intestinal contents of plateau pika (Ochotona curzoniae) in the Qinghai-Tibet plateau of China.</title>
        <authorList>
            <person name="Tian Z."/>
        </authorList>
    </citation>
    <scope>NUCLEOTIDE SEQUENCE [LARGE SCALE GENOMIC DNA]</scope>
    <source>
        <strain evidence="9">L-031</strain>
    </source>
</reference>
<dbReference type="GO" id="GO:0055052">
    <property type="term" value="C:ATP-binding cassette (ABC) transporter complex, substrate-binding subunit-containing"/>
    <property type="evidence" value="ECO:0007669"/>
    <property type="project" value="TreeGrafter"/>
</dbReference>
<evidence type="ECO:0000256" key="2">
    <source>
        <dbReference type="ARBA" id="ARBA00022475"/>
    </source>
</evidence>
<dbReference type="AlphaFoldDB" id="A0A5J6L7P5"/>
<dbReference type="RefSeq" id="WP_150926803.1">
    <property type="nucleotide sequence ID" value="NZ_CP044232.1"/>
</dbReference>
<dbReference type="PANTHER" id="PTHR43875">
    <property type="entry name" value="MALTODEXTRIN IMPORT ATP-BINDING PROTEIN MSMX"/>
    <property type="match status" value="1"/>
</dbReference>
<keyword evidence="3" id="KW-0547">Nucleotide-binding</keyword>
<organism evidence="8 9">
    <name type="scientific">Microbacterium lushaniae</name>
    <dbReference type="NCBI Taxonomy" id="2614639"/>
    <lineage>
        <taxon>Bacteria</taxon>
        <taxon>Bacillati</taxon>
        <taxon>Actinomycetota</taxon>
        <taxon>Actinomycetes</taxon>
        <taxon>Micrococcales</taxon>
        <taxon>Microbacteriaceae</taxon>
        <taxon>Microbacterium</taxon>
    </lineage>
</organism>
<evidence type="ECO:0000256" key="4">
    <source>
        <dbReference type="ARBA" id="ARBA00022840"/>
    </source>
</evidence>
<dbReference type="InterPro" id="IPR003439">
    <property type="entry name" value="ABC_transporter-like_ATP-bd"/>
</dbReference>
<dbReference type="SMART" id="SM00382">
    <property type="entry name" value="AAA"/>
    <property type="match status" value="1"/>
</dbReference>
<dbReference type="PROSITE" id="PS00211">
    <property type="entry name" value="ABC_TRANSPORTER_1"/>
    <property type="match status" value="1"/>
</dbReference>
<protein>
    <submittedName>
        <fullName evidence="8">ABC transporter ATP-binding protein</fullName>
    </submittedName>
</protein>
<gene>
    <name evidence="8" type="ORF">F6J85_16730</name>
</gene>
<evidence type="ECO:0000256" key="1">
    <source>
        <dbReference type="ARBA" id="ARBA00022448"/>
    </source>
</evidence>
<dbReference type="InterPro" id="IPR003593">
    <property type="entry name" value="AAA+_ATPase"/>
</dbReference>
<dbReference type="GO" id="GO:0016887">
    <property type="term" value="F:ATP hydrolysis activity"/>
    <property type="evidence" value="ECO:0007669"/>
    <property type="project" value="InterPro"/>
</dbReference>
<dbReference type="SUPFAM" id="SSF52540">
    <property type="entry name" value="P-loop containing nucleoside triphosphate hydrolases"/>
    <property type="match status" value="1"/>
</dbReference>
<dbReference type="PANTHER" id="PTHR43875:SF15">
    <property type="entry name" value="TREHALOSE IMPORT ATP-BINDING PROTEIN SUGC"/>
    <property type="match status" value="1"/>
</dbReference>
<name>A0A5J6L7P5_9MICO</name>
<evidence type="ECO:0000256" key="6">
    <source>
        <dbReference type="ARBA" id="ARBA00023136"/>
    </source>
</evidence>
<keyword evidence="1" id="KW-0813">Transport</keyword>
<dbReference type="KEGG" id="mlz:F6J85_16730"/>
<evidence type="ECO:0000256" key="5">
    <source>
        <dbReference type="ARBA" id="ARBA00022967"/>
    </source>
</evidence>
<evidence type="ECO:0000313" key="9">
    <source>
        <dbReference type="Proteomes" id="UP000325516"/>
    </source>
</evidence>
<keyword evidence="6" id="KW-0472">Membrane</keyword>
<dbReference type="Pfam" id="PF00005">
    <property type="entry name" value="ABC_tran"/>
    <property type="match status" value="1"/>
</dbReference>
<accession>A0A5J6L7P5</accession>
<dbReference type="InterPro" id="IPR013611">
    <property type="entry name" value="Transp-assoc_OB_typ2"/>
</dbReference>
<dbReference type="GO" id="GO:0140359">
    <property type="term" value="F:ABC-type transporter activity"/>
    <property type="evidence" value="ECO:0007669"/>
    <property type="project" value="UniProtKB-ARBA"/>
</dbReference>
<dbReference type="Proteomes" id="UP000325516">
    <property type="component" value="Chromosome"/>
</dbReference>
<proteinExistence type="predicted"/>
<dbReference type="Gene3D" id="3.40.50.300">
    <property type="entry name" value="P-loop containing nucleotide triphosphate hydrolases"/>
    <property type="match status" value="1"/>
</dbReference>
<dbReference type="GO" id="GO:0005524">
    <property type="term" value="F:ATP binding"/>
    <property type="evidence" value="ECO:0007669"/>
    <property type="project" value="UniProtKB-KW"/>
</dbReference>
<evidence type="ECO:0000259" key="7">
    <source>
        <dbReference type="PROSITE" id="PS50893"/>
    </source>
</evidence>
<dbReference type="FunFam" id="3.40.50.300:FF:000042">
    <property type="entry name" value="Maltose/maltodextrin ABC transporter, ATP-binding protein"/>
    <property type="match status" value="1"/>
</dbReference>
<dbReference type="InterPro" id="IPR047641">
    <property type="entry name" value="ABC_transpr_MalK/UgpC-like"/>
</dbReference>
<dbReference type="EMBL" id="CP044232">
    <property type="protein sequence ID" value="QEW04564.1"/>
    <property type="molecule type" value="Genomic_DNA"/>
</dbReference>
<dbReference type="InterPro" id="IPR017871">
    <property type="entry name" value="ABC_transporter-like_CS"/>
</dbReference>